<name>A0A3A2ZTK6_9EURO</name>
<accession>A0A3A2ZTK6</accession>
<dbReference type="AlphaFoldDB" id="A0A3A2ZTK6"/>
<proteinExistence type="predicted"/>
<comment type="caution">
    <text evidence="1">The sequence shown here is derived from an EMBL/GenBank/DDBJ whole genome shotgun (WGS) entry which is preliminary data.</text>
</comment>
<organism evidence="1 2">
    <name type="scientific">Aspergillus sclerotialis</name>
    <dbReference type="NCBI Taxonomy" id="2070753"/>
    <lineage>
        <taxon>Eukaryota</taxon>
        <taxon>Fungi</taxon>
        <taxon>Dikarya</taxon>
        <taxon>Ascomycota</taxon>
        <taxon>Pezizomycotina</taxon>
        <taxon>Eurotiomycetes</taxon>
        <taxon>Eurotiomycetidae</taxon>
        <taxon>Eurotiales</taxon>
        <taxon>Aspergillaceae</taxon>
        <taxon>Aspergillus</taxon>
        <taxon>Aspergillus subgen. Polypaecilum</taxon>
    </lineage>
</organism>
<gene>
    <name evidence="1" type="ORF">PHISCL_07328</name>
</gene>
<evidence type="ECO:0000313" key="1">
    <source>
        <dbReference type="EMBL" id="RJE20331.1"/>
    </source>
</evidence>
<dbReference type="EMBL" id="MVGC01000317">
    <property type="protein sequence ID" value="RJE20331.1"/>
    <property type="molecule type" value="Genomic_DNA"/>
</dbReference>
<sequence>MTKLAEGMKTWPGFSVNDIHADMAAAGCVNFDLQEYTIMVVVPGETHGMFIAKASVV</sequence>
<dbReference type="OrthoDB" id="66144at2759"/>
<keyword evidence="2" id="KW-1185">Reference proteome</keyword>
<protein>
    <submittedName>
        <fullName evidence="1">Uncharacterized protein</fullName>
    </submittedName>
</protein>
<dbReference type="STRING" id="2070753.A0A3A2ZTK6"/>
<evidence type="ECO:0000313" key="2">
    <source>
        <dbReference type="Proteomes" id="UP000266188"/>
    </source>
</evidence>
<dbReference type="Proteomes" id="UP000266188">
    <property type="component" value="Unassembled WGS sequence"/>
</dbReference>
<reference evidence="2" key="1">
    <citation type="submission" date="2017-02" db="EMBL/GenBank/DDBJ databases">
        <authorList>
            <person name="Tafer H."/>
            <person name="Lopandic K."/>
        </authorList>
    </citation>
    <scope>NUCLEOTIDE SEQUENCE [LARGE SCALE GENOMIC DNA]</scope>
    <source>
        <strain evidence="2">CBS 366.77</strain>
    </source>
</reference>